<protein>
    <submittedName>
        <fullName evidence="1">Uncharacterized protein</fullName>
    </submittedName>
</protein>
<evidence type="ECO:0000313" key="1">
    <source>
        <dbReference type="EMBL" id="KAK0482786.1"/>
    </source>
</evidence>
<name>A0AA39TE17_9AGAR</name>
<comment type="caution">
    <text evidence="1">The sequence shown here is derived from an EMBL/GenBank/DDBJ whole genome shotgun (WGS) entry which is preliminary data.</text>
</comment>
<dbReference type="AlphaFoldDB" id="A0AA39TE17"/>
<dbReference type="Proteomes" id="UP001175227">
    <property type="component" value="Unassembled WGS sequence"/>
</dbReference>
<accession>A0AA39TE17</accession>
<dbReference type="EMBL" id="JAUEPR010000007">
    <property type="protein sequence ID" value="KAK0482786.1"/>
    <property type="molecule type" value="Genomic_DNA"/>
</dbReference>
<organism evidence="1 2">
    <name type="scientific">Armillaria novae-zelandiae</name>
    <dbReference type="NCBI Taxonomy" id="153914"/>
    <lineage>
        <taxon>Eukaryota</taxon>
        <taxon>Fungi</taxon>
        <taxon>Dikarya</taxon>
        <taxon>Basidiomycota</taxon>
        <taxon>Agaricomycotina</taxon>
        <taxon>Agaricomycetes</taxon>
        <taxon>Agaricomycetidae</taxon>
        <taxon>Agaricales</taxon>
        <taxon>Marasmiineae</taxon>
        <taxon>Physalacriaceae</taxon>
        <taxon>Armillaria</taxon>
    </lineage>
</organism>
<reference evidence="1" key="1">
    <citation type="submission" date="2023-06" db="EMBL/GenBank/DDBJ databases">
        <authorList>
            <consortium name="Lawrence Berkeley National Laboratory"/>
            <person name="Ahrendt S."/>
            <person name="Sahu N."/>
            <person name="Indic B."/>
            <person name="Wong-Bajracharya J."/>
            <person name="Merenyi Z."/>
            <person name="Ke H.-M."/>
            <person name="Monk M."/>
            <person name="Kocsube S."/>
            <person name="Drula E."/>
            <person name="Lipzen A."/>
            <person name="Balint B."/>
            <person name="Henrissat B."/>
            <person name="Andreopoulos B."/>
            <person name="Martin F.M."/>
            <person name="Harder C.B."/>
            <person name="Rigling D."/>
            <person name="Ford K.L."/>
            <person name="Foster G.D."/>
            <person name="Pangilinan J."/>
            <person name="Papanicolaou A."/>
            <person name="Barry K."/>
            <person name="LaButti K."/>
            <person name="Viragh M."/>
            <person name="Koriabine M."/>
            <person name="Yan M."/>
            <person name="Riley R."/>
            <person name="Champramary S."/>
            <person name="Plett K.L."/>
            <person name="Tsai I.J."/>
            <person name="Slot J."/>
            <person name="Sipos G."/>
            <person name="Plett J."/>
            <person name="Nagy L.G."/>
            <person name="Grigoriev I.V."/>
        </authorList>
    </citation>
    <scope>NUCLEOTIDE SEQUENCE</scope>
    <source>
        <strain evidence="1">ICMP 16352</strain>
    </source>
</reference>
<keyword evidence="2" id="KW-1185">Reference proteome</keyword>
<proteinExistence type="predicted"/>
<sequence>MHVSFSFLPSMPFDTVLTAYCLYACSPRYTPFLFSCFSIQKIEQAQVAIIISQVPFKLWPLTQLQVNLTGSWHARHTAFESGVYYLDDVEEDDAVPIDMHTFKHGYQIWASNIEGQ</sequence>
<evidence type="ECO:0000313" key="2">
    <source>
        <dbReference type="Proteomes" id="UP001175227"/>
    </source>
</evidence>
<gene>
    <name evidence="1" type="ORF">IW261DRAFT_1592462</name>
</gene>